<feature type="transmembrane region" description="Helical" evidence="6">
    <location>
        <begin position="343"/>
        <end position="361"/>
    </location>
</feature>
<proteinExistence type="predicted"/>
<feature type="transmembrane region" description="Helical" evidence="6">
    <location>
        <begin position="95"/>
        <end position="121"/>
    </location>
</feature>
<gene>
    <name evidence="7" type="ORF">ACH49L_39185</name>
</gene>
<feature type="transmembrane region" description="Helical" evidence="6">
    <location>
        <begin position="407"/>
        <end position="425"/>
    </location>
</feature>
<dbReference type="PIRSF" id="PIRSF006060">
    <property type="entry name" value="AA_transporter"/>
    <property type="match status" value="1"/>
</dbReference>
<keyword evidence="8" id="KW-1185">Reference proteome</keyword>
<evidence type="ECO:0000256" key="1">
    <source>
        <dbReference type="ARBA" id="ARBA00004651"/>
    </source>
</evidence>
<evidence type="ECO:0000256" key="4">
    <source>
        <dbReference type="ARBA" id="ARBA00022989"/>
    </source>
</evidence>
<comment type="subcellular location">
    <subcellularLocation>
        <location evidence="1">Cell membrane</location>
        <topology evidence="1">Multi-pass membrane protein</topology>
    </subcellularLocation>
</comment>
<feature type="transmembrane region" description="Helical" evidence="6">
    <location>
        <begin position="21"/>
        <end position="46"/>
    </location>
</feature>
<dbReference type="Pfam" id="PF13520">
    <property type="entry name" value="AA_permease_2"/>
    <property type="match status" value="1"/>
</dbReference>
<keyword evidence="2" id="KW-1003">Cell membrane</keyword>
<evidence type="ECO:0000256" key="3">
    <source>
        <dbReference type="ARBA" id="ARBA00022692"/>
    </source>
</evidence>
<feature type="transmembrane region" description="Helical" evidence="6">
    <location>
        <begin position="52"/>
        <end position="74"/>
    </location>
</feature>
<feature type="transmembrane region" description="Helical" evidence="6">
    <location>
        <begin position="163"/>
        <end position="182"/>
    </location>
</feature>
<reference evidence="7 8" key="1">
    <citation type="submission" date="2024-10" db="EMBL/GenBank/DDBJ databases">
        <title>The Natural Products Discovery Center: Release of the First 8490 Sequenced Strains for Exploring Actinobacteria Biosynthetic Diversity.</title>
        <authorList>
            <person name="Kalkreuter E."/>
            <person name="Kautsar S.A."/>
            <person name="Yang D."/>
            <person name="Bader C.D."/>
            <person name="Teijaro C.N."/>
            <person name="Fluegel L."/>
            <person name="Davis C.M."/>
            <person name="Simpson J.R."/>
            <person name="Lauterbach L."/>
            <person name="Steele A.D."/>
            <person name="Gui C."/>
            <person name="Meng S."/>
            <person name="Li G."/>
            <person name="Viehrig K."/>
            <person name="Ye F."/>
            <person name="Su P."/>
            <person name="Kiefer A.F."/>
            <person name="Nichols A."/>
            <person name="Cepeda A.J."/>
            <person name="Yan W."/>
            <person name="Fan B."/>
            <person name="Jiang Y."/>
            <person name="Adhikari A."/>
            <person name="Zheng C.-J."/>
            <person name="Schuster L."/>
            <person name="Cowan T.M."/>
            <person name="Smanski M.J."/>
            <person name="Chevrette M.G."/>
            <person name="De Carvalho L.P.S."/>
            <person name="Shen B."/>
        </authorList>
    </citation>
    <scope>NUCLEOTIDE SEQUENCE [LARGE SCALE GENOMIC DNA]</scope>
    <source>
        <strain evidence="7 8">NPDC020295</strain>
    </source>
</reference>
<evidence type="ECO:0000313" key="7">
    <source>
        <dbReference type="EMBL" id="MFI2161618.1"/>
    </source>
</evidence>
<keyword evidence="4 6" id="KW-1133">Transmembrane helix</keyword>
<feature type="transmembrane region" description="Helical" evidence="6">
    <location>
        <begin position="202"/>
        <end position="226"/>
    </location>
</feature>
<evidence type="ECO:0000256" key="5">
    <source>
        <dbReference type="ARBA" id="ARBA00023136"/>
    </source>
</evidence>
<dbReference type="InterPro" id="IPR050367">
    <property type="entry name" value="APC_superfamily"/>
</dbReference>
<feature type="transmembrane region" description="Helical" evidence="6">
    <location>
        <begin position="285"/>
        <end position="309"/>
    </location>
</feature>
<dbReference type="PANTHER" id="PTHR42770:SF16">
    <property type="entry name" value="AMINO ACID PERMEASE"/>
    <property type="match status" value="1"/>
</dbReference>
<accession>A0ABW7VJU3</accession>
<dbReference type="InterPro" id="IPR002293">
    <property type="entry name" value="AA/rel_permease1"/>
</dbReference>
<protein>
    <submittedName>
        <fullName evidence="7">APC family permease</fullName>
    </submittedName>
</protein>
<evidence type="ECO:0000313" key="8">
    <source>
        <dbReference type="Proteomes" id="UP001611397"/>
    </source>
</evidence>
<dbReference type="PANTHER" id="PTHR42770">
    <property type="entry name" value="AMINO ACID TRANSPORTER-RELATED"/>
    <property type="match status" value="1"/>
</dbReference>
<comment type="caution">
    <text evidence="7">The sequence shown here is derived from an EMBL/GenBank/DDBJ whole genome shotgun (WGS) entry which is preliminary data.</text>
</comment>
<name>A0ABW7VJU3_STROI</name>
<keyword evidence="5 6" id="KW-0472">Membrane</keyword>
<dbReference type="Gene3D" id="1.20.1740.10">
    <property type="entry name" value="Amino acid/polyamine transporter I"/>
    <property type="match status" value="1"/>
</dbReference>
<dbReference type="Proteomes" id="UP001611397">
    <property type="component" value="Unassembled WGS sequence"/>
</dbReference>
<dbReference type="EMBL" id="JBIRWM010000027">
    <property type="protein sequence ID" value="MFI2161618.1"/>
    <property type="molecule type" value="Genomic_DNA"/>
</dbReference>
<feature type="transmembrane region" description="Helical" evidence="6">
    <location>
        <begin position="133"/>
        <end position="151"/>
    </location>
</feature>
<organism evidence="7 8">
    <name type="scientific">Streptomyces olivaceoviridis</name>
    <name type="common">Streptomyces corchorusii</name>
    <dbReference type="NCBI Taxonomy" id="1921"/>
    <lineage>
        <taxon>Bacteria</taxon>
        <taxon>Bacillati</taxon>
        <taxon>Actinomycetota</taxon>
        <taxon>Actinomycetes</taxon>
        <taxon>Kitasatosporales</taxon>
        <taxon>Streptomycetaceae</taxon>
        <taxon>Streptomyces</taxon>
    </lineage>
</organism>
<feature type="transmembrane region" description="Helical" evidence="6">
    <location>
        <begin position="373"/>
        <end position="395"/>
    </location>
</feature>
<sequence>MLDHARTNTVNARPPTLATRHIVYLIVSAAAPLSAMAGTVPLAFAFGNGAGVPAVFVLTGLVLLCFSASYAVIARRTGGQGGFYSAAAEGLGRPMGVISGYVAVCAYNLAAIGLLGAFGYFTSLVLADQGVHLSWWVCAAVGTVIVGWLGYRDIGAGARTVAAMLSGEIAILLALDIAVAVRDGVPSALPAASFAPHEMFDHGFGVSIMFAAISFIGFESAALYGREARDPRRSVVRATYIAVVLITAFYAFTSWVAVGALGAGNVRREAGRQLGDLFFTLADTYLGPIAGTAMEIMLCLSLFAATLALHSAANRYMQTLADDRLLPTPLAASHPRHSSPHRAGLVQTALNAVAVAGFALAGLDPYTGMTTTMLGLGTLGIVALQAVAALSVLGLARRSATVPWQRLAASVLGFAGLAAAFWLGVDNFALMSGS</sequence>
<evidence type="ECO:0000256" key="2">
    <source>
        <dbReference type="ARBA" id="ARBA00022475"/>
    </source>
</evidence>
<feature type="transmembrane region" description="Helical" evidence="6">
    <location>
        <begin position="238"/>
        <end position="265"/>
    </location>
</feature>
<keyword evidence="3 6" id="KW-0812">Transmembrane</keyword>
<dbReference type="RefSeq" id="WP_079082660.1">
    <property type="nucleotide sequence ID" value="NZ_JBIRWM010000027.1"/>
</dbReference>
<evidence type="ECO:0000256" key="6">
    <source>
        <dbReference type="SAM" id="Phobius"/>
    </source>
</evidence>